<evidence type="ECO:0000313" key="5">
    <source>
        <dbReference type="RefSeq" id="XP_029118862.1"/>
    </source>
</evidence>
<evidence type="ECO:0000313" key="6">
    <source>
        <dbReference type="RefSeq" id="XP_029118863.1"/>
    </source>
</evidence>
<reference evidence="4 5" key="1">
    <citation type="submission" date="2025-04" db="UniProtKB">
        <authorList>
            <consortium name="RefSeq"/>
        </authorList>
    </citation>
    <scope>IDENTIFICATION</scope>
</reference>
<dbReference type="OrthoDB" id="1933196at2759"/>
<feature type="region of interest" description="Disordered" evidence="2">
    <location>
        <begin position="1"/>
        <end position="22"/>
    </location>
</feature>
<evidence type="ECO:0000313" key="4">
    <source>
        <dbReference type="RefSeq" id="XP_010914838.1"/>
    </source>
</evidence>
<dbReference type="RefSeq" id="XP_029118862.1">
    <property type="nucleotide sequence ID" value="XM_029263029.1"/>
</dbReference>
<feature type="compositionally biased region" description="Basic and acidic residues" evidence="2">
    <location>
        <begin position="9"/>
        <end position="20"/>
    </location>
</feature>
<dbReference type="RefSeq" id="XP_029118863.1">
    <property type="nucleotide sequence ID" value="XM_029263030.1"/>
</dbReference>
<dbReference type="RefSeq" id="XP_010914838.1">
    <property type="nucleotide sequence ID" value="XM_010916536.3"/>
</dbReference>
<gene>
    <name evidence="4 5 6" type="primary">LOC105040136</name>
</gene>
<dbReference type="RefSeq" id="XP_073106817.1">
    <property type="nucleotide sequence ID" value="XM_073250716.1"/>
</dbReference>
<evidence type="ECO:0000256" key="1">
    <source>
        <dbReference type="SAM" id="Coils"/>
    </source>
</evidence>
<dbReference type="Proteomes" id="UP000504607">
    <property type="component" value="Chromosome 2"/>
</dbReference>
<dbReference type="AlphaFoldDB" id="A0A6I9QT46"/>
<organism evidence="3 4">
    <name type="scientific">Elaeis guineensis var. tenera</name>
    <name type="common">Oil palm</name>
    <dbReference type="NCBI Taxonomy" id="51953"/>
    <lineage>
        <taxon>Eukaryota</taxon>
        <taxon>Viridiplantae</taxon>
        <taxon>Streptophyta</taxon>
        <taxon>Embryophyta</taxon>
        <taxon>Tracheophyta</taxon>
        <taxon>Spermatophyta</taxon>
        <taxon>Magnoliopsida</taxon>
        <taxon>Liliopsida</taxon>
        <taxon>Arecaceae</taxon>
        <taxon>Arecoideae</taxon>
        <taxon>Cocoseae</taxon>
        <taxon>Elaeidinae</taxon>
        <taxon>Elaeis</taxon>
    </lineage>
</organism>
<evidence type="ECO:0000313" key="3">
    <source>
        <dbReference type="Proteomes" id="UP000504607"/>
    </source>
</evidence>
<protein>
    <submittedName>
        <fullName evidence="4 5">Uncharacterized protein LOC105040136</fullName>
    </submittedName>
</protein>
<accession>A0A6I9QT46</accession>
<keyword evidence="1" id="KW-0175">Coiled coil</keyword>
<sequence>MDVLHKRMKLTEEAGGEKGGGEVAVDETTNMAAVAGSEEMELNIQRILEKIDHFTQQVSDLLEAVRTLFKDLSNEFEERLIAVHREQMDKWQEEINELRLQDASNEAARTLLQNAQDHLLQNVREDS</sequence>
<proteinExistence type="predicted"/>
<feature type="coiled-coil region" evidence="1">
    <location>
        <begin position="37"/>
        <end position="101"/>
    </location>
</feature>
<name>A0A6I9QT46_ELAGV</name>
<keyword evidence="3" id="KW-1185">Reference proteome</keyword>
<dbReference type="PANTHER" id="PTHR35500:SF1">
    <property type="entry name" value="OS03G0108700 PROTEIN"/>
    <property type="match status" value="1"/>
</dbReference>
<dbReference type="GeneID" id="105040136"/>
<evidence type="ECO:0000256" key="2">
    <source>
        <dbReference type="SAM" id="MobiDB-lite"/>
    </source>
</evidence>
<dbReference type="KEGG" id="egu:105040136"/>
<dbReference type="PANTHER" id="PTHR35500">
    <property type="entry name" value="OS03G0108700 PROTEIN"/>
    <property type="match status" value="1"/>
</dbReference>